<gene>
    <name evidence="2" type="ORF">GCM10023188_12980</name>
</gene>
<keyword evidence="1" id="KW-0472">Membrane</keyword>
<keyword evidence="1" id="KW-1133">Transmembrane helix</keyword>
<keyword evidence="3" id="KW-1185">Reference proteome</keyword>
<evidence type="ECO:0000313" key="3">
    <source>
        <dbReference type="Proteomes" id="UP001500552"/>
    </source>
</evidence>
<proteinExistence type="predicted"/>
<feature type="transmembrane region" description="Helical" evidence="1">
    <location>
        <begin position="23"/>
        <end position="43"/>
    </location>
</feature>
<accession>A0ABP8LFA6</accession>
<dbReference type="RefSeq" id="WP_345157690.1">
    <property type="nucleotide sequence ID" value="NZ_BAABHC010000005.1"/>
</dbReference>
<keyword evidence="1" id="KW-0812">Transmembrane</keyword>
<evidence type="ECO:0000313" key="2">
    <source>
        <dbReference type="EMBL" id="GAA4428607.1"/>
    </source>
</evidence>
<dbReference type="EMBL" id="BAABHC010000005">
    <property type="protein sequence ID" value="GAA4428607.1"/>
    <property type="molecule type" value="Genomic_DNA"/>
</dbReference>
<protein>
    <recommendedName>
        <fullName evidence="4">PH domain-containing protein</fullName>
    </recommendedName>
</protein>
<comment type="caution">
    <text evidence="2">The sequence shown here is derived from an EMBL/GenBank/DDBJ whole genome shotgun (WGS) entry which is preliminary data.</text>
</comment>
<dbReference type="Proteomes" id="UP001500552">
    <property type="component" value="Unassembled WGS sequence"/>
</dbReference>
<sequence>MTIYSIDKEKSYKASKVTPTKFALKYGLLYVILFWILFIGKTLALETPYAVVFFFVIIFITVLGEKMIMSKLLNQRLNNQYVELTSDELIRHDRGRRLKSVFLNRIVTVEEKKAHLYVKTQDNTYIVIPDIFDGYDDIKRALLKKAQV</sequence>
<feature type="transmembrane region" description="Helical" evidence="1">
    <location>
        <begin position="49"/>
        <end position="68"/>
    </location>
</feature>
<name>A0ABP8LFA6_9BACT</name>
<organism evidence="2 3">
    <name type="scientific">Pontibacter saemangeumensis</name>
    <dbReference type="NCBI Taxonomy" id="1084525"/>
    <lineage>
        <taxon>Bacteria</taxon>
        <taxon>Pseudomonadati</taxon>
        <taxon>Bacteroidota</taxon>
        <taxon>Cytophagia</taxon>
        <taxon>Cytophagales</taxon>
        <taxon>Hymenobacteraceae</taxon>
        <taxon>Pontibacter</taxon>
    </lineage>
</organism>
<evidence type="ECO:0008006" key="4">
    <source>
        <dbReference type="Google" id="ProtNLM"/>
    </source>
</evidence>
<reference evidence="3" key="1">
    <citation type="journal article" date="2019" name="Int. J. Syst. Evol. Microbiol.">
        <title>The Global Catalogue of Microorganisms (GCM) 10K type strain sequencing project: providing services to taxonomists for standard genome sequencing and annotation.</title>
        <authorList>
            <consortium name="The Broad Institute Genomics Platform"/>
            <consortium name="The Broad Institute Genome Sequencing Center for Infectious Disease"/>
            <person name="Wu L."/>
            <person name="Ma J."/>
        </authorList>
    </citation>
    <scope>NUCLEOTIDE SEQUENCE [LARGE SCALE GENOMIC DNA]</scope>
    <source>
        <strain evidence="3">JCM 17926</strain>
    </source>
</reference>
<evidence type="ECO:0000256" key="1">
    <source>
        <dbReference type="SAM" id="Phobius"/>
    </source>
</evidence>